<dbReference type="OMA" id="PGYAHQT"/>
<dbReference type="EMBL" id="KK853076">
    <property type="protein sequence ID" value="KDR11740.1"/>
    <property type="molecule type" value="Genomic_DNA"/>
</dbReference>
<comment type="similarity">
    <text evidence="4">Belongs to the CDIP1/LITAF family.</text>
</comment>
<evidence type="ECO:0000313" key="11">
    <source>
        <dbReference type="Proteomes" id="UP000027135"/>
    </source>
</evidence>
<name>A0A067QQS9_ZOONE</name>
<sequence length="168" mass="18151">MSKAVSTAPSAPSFDEQYLVGHNMPSPPPSYEQAMRHPEFIPLPGQPAIGPFQQQNYMCPGIPPPTVQQPVPPPPHPAPVIPPQITTVIVTGTMPMGPHPAKIRCPVCHMDIKTTTVSENKAGAHVACICLFLVGCCLCSCIPYCMDSFKNVRHSCPNCKSYLGMYNP</sequence>
<dbReference type="GO" id="GO:0005765">
    <property type="term" value="C:lysosomal membrane"/>
    <property type="evidence" value="ECO:0007669"/>
    <property type="project" value="UniProtKB-SubCell"/>
</dbReference>
<dbReference type="InterPro" id="IPR037519">
    <property type="entry name" value="LITAF_fam"/>
</dbReference>
<dbReference type="GO" id="GO:0031902">
    <property type="term" value="C:late endosome membrane"/>
    <property type="evidence" value="ECO:0007669"/>
    <property type="project" value="UniProtKB-SubCell"/>
</dbReference>
<keyword evidence="5" id="KW-0479">Metal-binding</keyword>
<dbReference type="PROSITE" id="PS51837">
    <property type="entry name" value="LITAF"/>
    <property type="match status" value="1"/>
</dbReference>
<dbReference type="PANTHER" id="PTHR23292:SF14">
    <property type="entry name" value="FI16615P1-RELATED"/>
    <property type="match status" value="1"/>
</dbReference>
<gene>
    <name evidence="10" type="ORF">L798_13688</name>
</gene>
<dbReference type="InterPro" id="IPR006629">
    <property type="entry name" value="LITAF"/>
</dbReference>
<evidence type="ECO:0000256" key="2">
    <source>
        <dbReference type="ARBA" id="ARBA00004481"/>
    </source>
</evidence>
<evidence type="ECO:0000256" key="3">
    <source>
        <dbReference type="ARBA" id="ARBA00004630"/>
    </source>
</evidence>
<dbReference type="eggNOG" id="ENOG502S2GM">
    <property type="taxonomic scope" value="Eukaryota"/>
</dbReference>
<keyword evidence="7 8" id="KW-0472">Membrane</keyword>
<protein>
    <submittedName>
        <fullName evidence="10">Lipopolysaccharide-induced tumor necrosis factor-alpha factor-like protein</fullName>
    </submittedName>
</protein>
<proteinExistence type="inferred from homology"/>
<dbReference type="Proteomes" id="UP000027135">
    <property type="component" value="Unassembled WGS sequence"/>
</dbReference>
<dbReference type="SMART" id="SM00714">
    <property type="entry name" value="LITAF"/>
    <property type="match status" value="1"/>
</dbReference>
<dbReference type="GO" id="GO:0008270">
    <property type="term" value="F:zinc ion binding"/>
    <property type="evidence" value="ECO:0007669"/>
    <property type="project" value="TreeGrafter"/>
</dbReference>
<keyword evidence="6" id="KW-0862">Zinc</keyword>
<organism evidence="10 11">
    <name type="scientific">Zootermopsis nevadensis</name>
    <name type="common">Dampwood termite</name>
    <dbReference type="NCBI Taxonomy" id="136037"/>
    <lineage>
        <taxon>Eukaryota</taxon>
        <taxon>Metazoa</taxon>
        <taxon>Ecdysozoa</taxon>
        <taxon>Arthropoda</taxon>
        <taxon>Hexapoda</taxon>
        <taxon>Insecta</taxon>
        <taxon>Pterygota</taxon>
        <taxon>Neoptera</taxon>
        <taxon>Polyneoptera</taxon>
        <taxon>Dictyoptera</taxon>
        <taxon>Blattodea</taxon>
        <taxon>Blattoidea</taxon>
        <taxon>Termitoidae</taxon>
        <taxon>Termopsidae</taxon>
        <taxon>Zootermopsis</taxon>
    </lineage>
</organism>
<evidence type="ECO:0000256" key="6">
    <source>
        <dbReference type="ARBA" id="ARBA00022833"/>
    </source>
</evidence>
<feature type="domain" description="LITAF" evidence="9">
    <location>
        <begin position="85"/>
        <end position="168"/>
    </location>
</feature>
<comment type="subcellular location">
    <subcellularLocation>
        <location evidence="2">Endosome membrane</location>
        <topology evidence="2">Peripheral membrane protein</topology>
    </subcellularLocation>
    <subcellularLocation>
        <location evidence="1">Late endosome membrane</location>
    </subcellularLocation>
    <subcellularLocation>
        <location evidence="3">Lysosome membrane</location>
        <topology evidence="3">Peripheral membrane protein</topology>
        <orientation evidence="3">Cytoplasmic side</orientation>
    </subcellularLocation>
</comment>
<evidence type="ECO:0000313" key="10">
    <source>
        <dbReference type="EMBL" id="KDR11740.1"/>
    </source>
</evidence>
<dbReference type="InParanoid" id="A0A067QQS9"/>
<evidence type="ECO:0000259" key="9">
    <source>
        <dbReference type="PROSITE" id="PS51837"/>
    </source>
</evidence>
<dbReference type="OrthoDB" id="8194020at2759"/>
<evidence type="ECO:0000256" key="8">
    <source>
        <dbReference type="SAM" id="Phobius"/>
    </source>
</evidence>
<accession>A0A067QQS9</accession>
<dbReference type="Pfam" id="PF10601">
    <property type="entry name" value="zf-LITAF-like"/>
    <property type="match status" value="1"/>
</dbReference>
<evidence type="ECO:0000256" key="7">
    <source>
        <dbReference type="ARBA" id="ARBA00023136"/>
    </source>
</evidence>
<keyword evidence="8" id="KW-0812">Transmembrane</keyword>
<reference evidence="10 11" key="1">
    <citation type="journal article" date="2014" name="Nat. Commun.">
        <title>Molecular traces of alternative social organization in a termite genome.</title>
        <authorList>
            <person name="Terrapon N."/>
            <person name="Li C."/>
            <person name="Robertson H.M."/>
            <person name="Ji L."/>
            <person name="Meng X."/>
            <person name="Booth W."/>
            <person name="Chen Z."/>
            <person name="Childers C.P."/>
            <person name="Glastad K.M."/>
            <person name="Gokhale K."/>
            <person name="Gowin J."/>
            <person name="Gronenberg W."/>
            <person name="Hermansen R.A."/>
            <person name="Hu H."/>
            <person name="Hunt B.G."/>
            <person name="Huylmans A.K."/>
            <person name="Khalil S.M."/>
            <person name="Mitchell R.D."/>
            <person name="Munoz-Torres M.C."/>
            <person name="Mustard J.A."/>
            <person name="Pan H."/>
            <person name="Reese J.T."/>
            <person name="Scharf M.E."/>
            <person name="Sun F."/>
            <person name="Vogel H."/>
            <person name="Xiao J."/>
            <person name="Yang W."/>
            <person name="Yang Z."/>
            <person name="Yang Z."/>
            <person name="Zhou J."/>
            <person name="Zhu J."/>
            <person name="Brent C.S."/>
            <person name="Elsik C.G."/>
            <person name="Goodisman M.A."/>
            <person name="Liberles D.A."/>
            <person name="Roe R.M."/>
            <person name="Vargo E.L."/>
            <person name="Vilcinskas A."/>
            <person name="Wang J."/>
            <person name="Bornberg-Bauer E."/>
            <person name="Korb J."/>
            <person name="Zhang G."/>
            <person name="Liebig J."/>
        </authorList>
    </citation>
    <scope>NUCLEOTIDE SEQUENCE [LARGE SCALE GENOMIC DNA]</scope>
    <source>
        <tissue evidence="10">Whole organism</tissue>
    </source>
</reference>
<keyword evidence="8" id="KW-1133">Transmembrane helix</keyword>
<evidence type="ECO:0000256" key="5">
    <source>
        <dbReference type="ARBA" id="ARBA00022723"/>
    </source>
</evidence>
<evidence type="ECO:0000256" key="1">
    <source>
        <dbReference type="ARBA" id="ARBA00004414"/>
    </source>
</evidence>
<dbReference type="STRING" id="136037.A0A067QQS9"/>
<dbReference type="PANTHER" id="PTHR23292">
    <property type="entry name" value="LIPOPOLYSACCHARIDE-INDUCED TUMOR NECROSIS FACTOR-ALPHA FACTOR"/>
    <property type="match status" value="1"/>
</dbReference>
<keyword evidence="11" id="KW-1185">Reference proteome</keyword>
<evidence type="ECO:0000256" key="4">
    <source>
        <dbReference type="ARBA" id="ARBA00005975"/>
    </source>
</evidence>
<feature type="transmembrane region" description="Helical" evidence="8">
    <location>
        <begin position="122"/>
        <end position="145"/>
    </location>
</feature>
<dbReference type="AlphaFoldDB" id="A0A067QQS9"/>